<dbReference type="Gene3D" id="2.60.40.3710">
    <property type="match status" value="4"/>
</dbReference>
<dbReference type="InterPro" id="IPR041462">
    <property type="entry name" value="Bact_A2M_MG6"/>
</dbReference>
<keyword evidence="4" id="KW-1133">Transmembrane helix</keyword>
<dbReference type="PANTHER" id="PTHR40094">
    <property type="entry name" value="ALPHA-2-MACROGLOBULIN HOMOLOG"/>
    <property type="match status" value="1"/>
</dbReference>
<proteinExistence type="inferred from homology"/>
<name>A7NMB5_ROSCS</name>
<keyword evidence="8" id="KW-1185">Reference proteome</keyword>
<dbReference type="Pfam" id="PF01835">
    <property type="entry name" value="MG2"/>
    <property type="match status" value="1"/>
</dbReference>
<dbReference type="Proteomes" id="UP000000263">
    <property type="component" value="Chromosome"/>
</dbReference>
<dbReference type="PANTHER" id="PTHR40094:SF1">
    <property type="entry name" value="UBIQUITIN DOMAIN-CONTAINING PROTEIN"/>
    <property type="match status" value="1"/>
</dbReference>
<evidence type="ECO:0000259" key="6">
    <source>
        <dbReference type="SMART" id="SM01360"/>
    </source>
</evidence>
<dbReference type="SMART" id="SM01359">
    <property type="entry name" value="A2M_N_2"/>
    <property type="match status" value="1"/>
</dbReference>
<dbReference type="eggNOG" id="COG2373">
    <property type="taxonomic scope" value="Bacteria"/>
</dbReference>
<dbReference type="EMBL" id="CP000804">
    <property type="protein sequence ID" value="ABU58677.1"/>
    <property type="molecule type" value="Genomic_DNA"/>
</dbReference>
<dbReference type="SMART" id="SM01360">
    <property type="entry name" value="A2M"/>
    <property type="match status" value="1"/>
</dbReference>
<dbReference type="STRING" id="383372.Rcas_2604"/>
<evidence type="ECO:0000256" key="4">
    <source>
        <dbReference type="SAM" id="Phobius"/>
    </source>
</evidence>
<dbReference type="OrthoDB" id="9767116at2"/>
<dbReference type="Gene3D" id="2.60.40.1930">
    <property type="match status" value="1"/>
</dbReference>
<dbReference type="GO" id="GO:0004866">
    <property type="term" value="F:endopeptidase inhibitor activity"/>
    <property type="evidence" value="ECO:0007669"/>
    <property type="project" value="InterPro"/>
</dbReference>
<dbReference type="CDD" id="cd02891">
    <property type="entry name" value="A2M_like"/>
    <property type="match status" value="1"/>
</dbReference>
<protein>
    <submittedName>
        <fullName evidence="7">Alpha-2-macroglobulin domain protein</fullName>
    </submittedName>
</protein>
<keyword evidence="4" id="KW-0472">Membrane</keyword>
<reference evidence="7 8" key="1">
    <citation type="submission" date="2007-08" db="EMBL/GenBank/DDBJ databases">
        <title>Complete sequence of Roseiflexus castenholzii DSM 13941.</title>
        <authorList>
            <consortium name="US DOE Joint Genome Institute"/>
            <person name="Copeland A."/>
            <person name="Lucas S."/>
            <person name="Lapidus A."/>
            <person name="Barry K."/>
            <person name="Glavina del Rio T."/>
            <person name="Dalin E."/>
            <person name="Tice H."/>
            <person name="Pitluck S."/>
            <person name="Thompson L.S."/>
            <person name="Brettin T."/>
            <person name="Bruce D."/>
            <person name="Detter J.C."/>
            <person name="Han C."/>
            <person name="Tapia R."/>
            <person name="Schmutz J."/>
            <person name="Larimer F."/>
            <person name="Land M."/>
            <person name="Hauser L."/>
            <person name="Kyrpides N."/>
            <person name="Mikhailova N."/>
            <person name="Bryant D.A."/>
            <person name="Hanada S."/>
            <person name="Tsukatani Y."/>
            <person name="Richardson P."/>
        </authorList>
    </citation>
    <scope>NUCLEOTIDE SEQUENCE [LARGE SCALE GENOMIC DNA]</scope>
    <source>
        <strain evidence="8">DSM 13941 / HLO8</strain>
    </source>
</reference>
<dbReference type="Pfam" id="PF07703">
    <property type="entry name" value="A2M_BRD"/>
    <property type="match status" value="1"/>
</dbReference>
<dbReference type="InterPro" id="IPR041246">
    <property type="entry name" value="Bact_MG10"/>
</dbReference>
<dbReference type="Pfam" id="PF17962">
    <property type="entry name" value="bMG6"/>
    <property type="match status" value="1"/>
</dbReference>
<dbReference type="InterPro" id="IPR011625">
    <property type="entry name" value="A2M_N_BRD"/>
</dbReference>
<dbReference type="InterPro" id="IPR002890">
    <property type="entry name" value="MG2"/>
</dbReference>
<dbReference type="SUPFAM" id="SSF48239">
    <property type="entry name" value="Terpenoid cyclases/Protein prenyltransferases"/>
    <property type="match status" value="1"/>
</dbReference>
<dbReference type="HOGENOM" id="CLU_002018_0_0_0"/>
<dbReference type="InterPro" id="IPR008930">
    <property type="entry name" value="Terpenoid_cyclase/PrenylTrfase"/>
</dbReference>
<organism evidence="7 8">
    <name type="scientific">Roseiflexus castenholzii (strain DSM 13941 / HLO8)</name>
    <dbReference type="NCBI Taxonomy" id="383372"/>
    <lineage>
        <taxon>Bacteria</taxon>
        <taxon>Bacillati</taxon>
        <taxon>Chloroflexota</taxon>
        <taxon>Chloroflexia</taxon>
        <taxon>Chloroflexales</taxon>
        <taxon>Roseiflexineae</taxon>
        <taxon>Roseiflexaceae</taxon>
        <taxon>Roseiflexus</taxon>
    </lineage>
</organism>
<dbReference type="InterPro" id="IPR011626">
    <property type="entry name" value="Alpha-macroglobulin_TED"/>
</dbReference>
<feature type="region of interest" description="Disordered" evidence="3">
    <location>
        <begin position="174"/>
        <end position="198"/>
    </location>
</feature>
<sequence length="2195" mass="235947">MKQNPQFPLRAIIAAGIGVILIIAAVLAGPLLLSAPQVVRIEPPDGAEMVNPQAPLRIEFSQPVQKDSLAAVLRIEPSVDLTIDMEGNSALVRPTGGLQYGAEYTLTVGAGVRNALGRATESAQTVRFRTAPYVTVREVFPADGSADVPLETLIMVEFNAPVVSAEAIAAAADDPRRADELPQPLTLTAGSDPKPVNGVGRWLSPTRFGFSPEDGLRLATTYRVTLRADLTPDGAARMEQPVNWSFTTAAQLLIGTRPFDGEIDVAADRPIEIRLHRDIDPASVGASFRLLDAGGAAVAGTVETFEGGVRFKPAAPLQRGVRYRAMLEPGVNTRTGAILNAKPFEWTFVVIGDLEVQQVEPAGDTRDVPVDIKRISVRFNHPVVPVVDVAGSGGLPVAATIEPPVQGVARWIDTSTFVFSPTVPLDSSTDYRVRVAAGLTDQTGGVLRNEYVWSFRTIDPAVNDVQPTSAYAAPTTPVTVTFNQAMDLASLRSALRVIRADNGAQVAGTIAVSGTSAIFRSDAPLERGVDYRVVIDAGARSARGNGVLDQPFSSSFRVAPLPALVMTDPAPGATFSPSAGGIRLIFSTPMDWDTVGRALVIEPKLTDVFTSSYETDFYIYSQFEPETEYRITVGAAARDLYGMALGQDATVTFRTGPREPFVGLIGAYRAGFYRAVNNVRVPLQWVNVPDVEWRIARLTPEAAALLISSYEDWESFSPSVSDLVSQGTQPLGGERNRGRVGFVEVGPLAPGVYYLELRAFGNLVDRQVMVVSPYALTVKRSADRLFVWAVDLATGQPVPGLEVRAATYRYDRAASIDTPVNLGRTGADGVLVAPFDGRGYGAIFLWSSESGRTVTFTTSDWESGISPWNFGLMADYGSRTLAGSLLTDKPIYRPGQTVHVRGALRGIAVGTGQGQVERYVLPGVGDRAYVEVNDPEGSAIFSTTLTFSPFGTFTTDLPLAQGAPLGSYSMVARLGGPQGYLSDAPVVFGSFLVAEYRVPAFEVTLTPSTSDLLRGDPLNVAVQAAYFAGGAPSNAPVRWRLLSQPFYFSSDNAPNFSFFDTDDAYAWYAFRQDFMFGDLIADGEGTTDAQGRFTLTLPASVYDRQPTGNGLRTGSQVLMLDVEVTDVDGQVIASQATVTVHGGAFYIGLRPEGYVARAGQPQQVSIVTLTPQGDPAPNRAVDVEIYQREWYSVREQGADGRFYWTSAYTDTLVETRTTRTDAQGRGQVQFTPMKGGLYRLVGKGKDDAGRTVQTGAYTWAEGGNVFWGINDSNRVDLIADKRLYKPGDTATILVTAPYPDMTALLTIERGSVIEYRTFTLQGTTGVLQVPIRDEYAPNVYAALTLIKAAGDGSNPDAPAAPDLRVGIVKLPVSTERQELTITLTPDKTQVGPRDTVTYMLKATDYTGKGVRAEVSLALVDKAVLTLTNDPNPSLRQAFYDQRALGVFTSSPLTVLVDRVTLRLQPGDKGGGGGLEAPLDVRRNFPDTAFWNPALVTADDGTAQFSVTLPDNLTTWRLTARAITADTLVGEQTVDIVASKPLLLRPTLPRALTVGDRPVLQAVVQNTTNAAIEATVQVTPNPALTVEGPLEQRVNVPANSTALVRWQASVNPPPGDADEAILTLRASGGGYDDAVEARVPLRFLTTAEATASAGQVLDQVVETVQLPPEKAAADARVELELTPSLVAGITRGVEQLARSPYLSSEATVSSFMPAAAAYRLLQQAGFDDPQLRATLERSLTVGVQRLSVLQKIDGGWGWWNADESDPYLTAYAVQGLVEAQRAGFTVDPAILDRAMVFLTEALDAAPSLRSPLSDPNTRAYVLFVLGEAGKPDRGRAVNLYNERSALNVAGKAHLLMTLQAAGSEESRIRTLIAELMGSAVLTTSDAHWEVGGMSLWALDSDVTATGLALRSLLRTDPQNFLIPGAARWLMGERERDIWRTTYDSAGAVLALAEYAAQTGDLQADYRYRVALDGRTIREAVVSPATLRETDRVTIAGADLKPEGSQVLLQRQAAADQSGKGRLYYTLRVRYREDAAGAQALDRGFGVQREYIAVASDTLSPTGQLITQARQGDLVQVRITLSIPTDVRYLTVEDFLPGGLEALDTSLKTTTAAVRDAELMPEGEEQPYWWHFGHTEVRAGRVALFATDLPKGTYTYTYLARATVPGIYAAPPATAYRAYAPEEFGRSAGASFTVVAP</sequence>
<feature type="transmembrane region" description="Helical" evidence="4">
    <location>
        <begin position="12"/>
        <end position="33"/>
    </location>
</feature>
<comment type="similarity">
    <text evidence="1">Belongs to the protease inhibitor I39 (alpha-2-macroglobulin) family. Bacterial alpha-2-macroglobulin subfamily.</text>
</comment>
<keyword evidence="2" id="KW-0732">Signal</keyword>
<dbReference type="Pfam" id="PF07678">
    <property type="entry name" value="TED_complement"/>
    <property type="match status" value="1"/>
</dbReference>
<dbReference type="InterPro" id="IPR051802">
    <property type="entry name" value="YfhM-like"/>
</dbReference>
<evidence type="ECO:0000256" key="3">
    <source>
        <dbReference type="SAM" id="MobiDB-lite"/>
    </source>
</evidence>
<dbReference type="GO" id="GO:0005615">
    <property type="term" value="C:extracellular space"/>
    <property type="evidence" value="ECO:0007669"/>
    <property type="project" value="InterPro"/>
</dbReference>
<evidence type="ECO:0000313" key="7">
    <source>
        <dbReference type="EMBL" id="ABU58677.1"/>
    </source>
</evidence>
<dbReference type="Pfam" id="PF17973">
    <property type="entry name" value="bMG10"/>
    <property type="match status" value="1"/>
</dbReference>
<dbReference type="Gene3D" id="1.50.10.20">
    <property type="match status" value="1"/>
</dbReference>
<dbReference type="Pfam" id="PF13205">
    <property type="entry name" value="Big_5"/>
    <property type="match status" value="5"/>
</dbReference>
<dbReference type="InterPro" id="IPR032812">
    <property type="entry name" value="SbsA_Ig"/>
</dbReference>
<evidence type="ECO:0000256" key="2">
    <source>
        <dbReference type="ARBA" id="ARBA00022729"/>
    </source>
</evidence>
<evidence type="ECO:0000313" key="8">
    <source>
        <dbReference type="Proteomes" id="UP000000263"/>
    </source>
</evidence>
<dbReference type="InterPro" id="IPR001599">
    <property type="entry name" value="Macroglobln_a2"/>
</dbReference>
<feature type="domain" description="Alpha-2-macroglobulin" evidence="6">
    <location>
        <begin position="1487"/>
        <end position="1577"/>
    </location>
</feature>
<accession>A7NMB5</accession>
<evidence type="ECO:0000259" key="5">
    <source>
        <dbReference type="SMART" id="SM01359"/>
    </source>
</evidence>
<dbReference type="KEGG" id="rca:Rcas_2604"/>
<keyword evidence="4" id="KW-0812">Transmembrane</keyword>
<dbReference type="Gene3D" id="2.20.130.20">
    <property type="match status" value="1"/>
</dbReference>
<gene>
    <name evidence="7" type="ordered locus">Rcas_2604</name>
</gene>
<dbReference type="RefSeq" id="WP_012121101.1">
    <property type="nucleotide sequence ID" value="NC_009767.1"/>
</dbReference>
<dbReference type="Pfam" id="PF00207">
    <property type="entry name" value="A2M"/>
    <property type="match status" value="1"/>
</dbReference>
<feature type="domain" description="Alpha-2-macroglobulin bait region" evidence="5">
    <location>
        <begin position="1275"/>
        <end position="1426"/>
    </location>
</feature>
<evidence type="ECO:0000256" key="1">
    <source>
        <dbReference type="ARBA" id="ARBA00010556"/>
    </source>
</evidence>